<evidence type="ECO:0000313" key="3">
    <source>
        <dbReference type="Proteomes" id="UP001235712"/>
    </source>
</evidence>
<dbReference type="InterPro" id="IPR036890">
    <property type="entry name" value="HATPase_C_sf"/>
</dbReference>
<evidence type="ECO:0000313" key="2">
    <source>
        <dbReference type="EMBL" id="MDP9829605.1"/>
    </source>
</evidence>
<feature type="compositionally biased region" description="Basic and acidic residues" evidence="1">
    <location>
        <begin position="252"/>
        <end position="261"/>
    </location>
</feature>
<proteinExistence type="predicted"/>
<feature type="region of interest" description="Disordered" evidence="1">
    <location>
        <begin position="225"/>
        <end position="261"/>
    </location>
</feature>
<organism evidence="2 3">
    <name type="scientific">Kineosporia succinea</name>
    <dbReference type="NCBI Taxonomy" id="84632"/>
    <lineage>
        <taxon>Bacteria</taxon>
        <taxon>Bacillati</taxon>
        <taxon>Actinomycetota</taxon>
        <taxon>Actinomycetes</taxon>
        <taxon>Kineosporiales</taxon>
        <taxon>Kineosporiaceae</taxon>
        <taxon>Kineosporia</taxon>
    </lineage>
</organism>
<name>A0ABT9PBP7_9ACTN</name>
<dbReference type="RefSeq" id="WP_307247937.1">
    <property type="nucleotide sequence ID" value="NZ_JAUSQZ010000001.1"/>
</dbReference>
<feature type="region of interest" description="Disordered" evidence="1">
    <location>
        <begin position="113"/>
        <end position="137"/>
    </location>
</feature>
<dbReference type="Gene3D" id="3.30.565.10">
    <property type="entry name" value="Histidine kinase-like ATPase, C-terminal domain"/>
    <property type="match status" value="1"/>
</dbReference>
<gene>
    <name evidence="2" type="ORF">J2S57_005354</name>
</gene>
<sequence>MPSLPRARPPKLLRHPEGTWPLPGFGLFIHTREALTARCTRASAAPVLSGATTGIGDDDQALDDLQPPVSLLADVRARVELVYNELAADALRNGSQPTRVRLASTAKSWLLSIDDSSPEREPLSTEPDQPPTRGELRSAVSCEVSDARDHPTIVVASTSQLADLDASLDLDPGLNPDVDTSQDQKRIPAPHNALPNELGVAMIDAVSSSVGWYPHGHTKTVWAEIPDEPPPALRQLLLPDASDDTTSPPEQVLHDPDGLTG</sequence>
<keyword evidence="3" id="KW-1185">Reference proteome</keyword>
<evidence type="ECO:0000256" key="1">
    <source>
        <dbReference type="SAM" id="MobiDB-lite"/>
    </source>
</evidence>
<dbReference type="EMBL" id="JAUSQZ010000001">
    <property type="protein sequence ID" value="MDP9829605.1"/>
    <property type="molecule type" value="Genomic_DNA"/>
</dbReference>
<accession>A0ABT9PBP7</accession>
<evidence type="ECO:0008006" key="4">
    <source>
        <dbReference type="Google" id="ProtNLM"/>
    </source>
</evidence>
<dbReference type="Proteomes" id="UP001235712">
    <property type="component" value="Unassembled WGS sequence"/>
</dbReference>
<comment type="caution">
    <text evidence="2">The sequence shown here is derived from an EMBL/GenBank/DDBJ whole genome shotgun (WGS) entry which is preliminary data.</text>
</comment>
<protein>
    <recommendedName>
        <fullName evidence="4">Histidine kinase-like protein</fullName>
    </recommendedName>
</protein>
<reference evidence="2 3" key="1">
    <citation type="submission" date="2023-07" db="EMBL/GenBank/DDBJ databases">
        <title>Sequencing the genomes of 1000 actinobacteria strains.</title>
        <authorList>
            <person name="Klenk H.-P."/>
        </authorList>
    </citation>
    <scope>NUCLEOTIDE SEQUENCE [LARGE SCALE GENOMIC DNA]</scope>
    <source>
        <strain evidence="2 3">DSM 44388</strain>
    </source>
</reference>